<dbReference type="Pfam" id="PF22863">
    <property type="entry name" value="TraI_middle"/>
    <property type="match status" value="1"/>
</dbReference>
<evidence type="ECO:0000256" key="1">
    <source>
        <dbReference type="SAM" id="MobiDB-lite"/>
    </source>
</evidence>
<protein>
    <recommendedName>
        <fullName evidence="6">Toprim domain-containing protein</fullName>
    </recommendedName>
</protein>
<feature type="region of interest" description="Disordered" evidence="1">
    <location>
        <begin position="269"/>
        <end position="290"/>
    </location>
</feature>
<dbReference type="Pfam" id="PF03432">
    <property type="entry name" value="Relaxase"/>
    <property type="match status" value="1"/>
</dbReference>
<accession>A0ABM6Q540</accession>
<feature type="region of interest" description="Disordered" evidence="1">
    <location>
        <begin position="1017"/>
        <end position="1037"/>
    </location>
</feature>
<feature type="compositionally biased region" description="Basic residues" evidence="1">
    <location>
        <begin position="279"/>
        <end position="290"/>
    </location>
</feature>
<dbReference type="InterPro" id="IPR005094">
    <property type="entry name" value="Endonuclease_MobA/VirD2"/>
</dbReference>
<proteinExistence type="predicted"/>
<evidence type="ECO:0000313" key="5">
    <source>
        <dbReference type="Proteomes" id="UP000233458"/>
    </source>
</evidence>
<organism evidence="4 5">
    <name type="scientific">Thalassospira marina</name>
    <dbReference type="NCBI Taxonomy" id="2048283"/>
    <lineage>
        <taxon>Bacteria</taxon>
        <taxon>Pseudomonadati</taxon>
        <taxon>Pseudomonadota</taxon>
        <taxon>Alphaproteobacteria</taxon>
        <taxon>Rhodospirillales</taxon>
        <taxon>Thalassospiraceae</taxon>
        <taxon>Thalassospira</taxon>
    </lineage>
</organism>
<feature type="domain" description="MobA/VirD2-like nuclease" evidence="2">
    <location>
        <begin position="46"/>
        <end position="159"/>
    </location>
</feature>
<evidence type="ECO:0008006" key="6">
    <source>
        <dbReference type="Google" id="ProtNLM"/>
    </source>
</evidence>
<keyword evidence="5" id="KW-1185">Reference proteome</keyword>
<reference evidence="4 5" key="1">
    <citation type="submission" date="2017-10" db="EMBL/GenBank/DDBJ databases">
        <title>Biodiversity and function of Thalassospira species in the particle-attached aromatic-hydrocarbon-degrading consortia from the surface seawater of the China South Sea.</title>
        <authorList>
            <person name="Dong C."/>
            <person name="Liu R."/>
            <person name="Shao Z."/>
        </authorList>
    </citation>
    <scope>NUCLEOTIDE SEQUENCE [LARGE SCALE GENOMIC DNA]</scope>
    <source>
        <strain evidence="4 5">CSC3H3</strain>
    </source>
</reference>
<dbReference type="InterPro" id="IPR049751">
    <property type="entry name" value="TraI/MobA_relaxases"/>
</dbReference>
<dbReference type="EMBL" id="CP024199">
    <property type="protein sequence ID" value="AUG51494.1"/>
    <property type="molecule type" value="Genomic_DNA"/>
</dbReference>
<dbReference type="RefSeq" id="WP_101283202.1">
    <property type="nucleotide sequence ID" value="NZ_CP024199.1"/>
</dbReference>
<gene>
    <name evidence="4" type="ORF">CSC3H3_01300</name>
</gene>
<feature type="domain" description="TraI-like middle" evidence="3">
    <location>
        <begin position="179"/>
        <end position="266"/>
    </location>
</feature>
<name>A0ABM6Q540_9PROT</name>
<sequence>MIAKKIPKNAHIADNYKELAHYIAAAKEAGEKLDRFWIAHCGAGESKEDLDLALVEIEAVRRLKPDVKDKSYHMIVSVRPGEKDRLSDQDLKDIAATYAGALGFDGHQYVAGTHINTDNFHMHIAFNRVHPETLQLVTPYRDFKILDRVSRQLEKKYGLFVDNGMAQRKDNSAKLSPSARDYESQTWQESFQNHVLGHRDEILKQTTDAKTWQDLHQVLAEYDIRIKKRGNGFVLMGPDGQGMKASALDRSMSKAVLEKKLGQFKPSIEEQKTTQAKQTHPKRHYKRRPTLRHPAMPPLWRKYLGTQRMTPAPPSSLLSRSLSNWKLFLVSEAYRDPLAAVFLIAHQEMLHLVFGEDRPTPVTKLANPALKAWKEAGHWAKAKSLKWLSETRATGRGCRMDDDGNLLVPFRDRNGHLQAVRLYSPDGKSLDIGNERARGLVHLIDSQKQIDKGSVIFTADYADAVKIHDATQRPVVVLANPDDMRQVLKEHQRRYPNSTAIIADPAIPRQPNVPIVSLPDQNDATNIRRAFAPVTDDKAFMVWDTCTDWAKPGNSAWLKATGLRGYGVKLTAKGNIALPLRDRSGRIENVMLIDKQGRQSLVQESPADQVLMHRIDPQKRRDQDTLIIARDYADAAALHRATNCPVIVPGRPEDWTDLAHHMRERNNDARILVALEADEQPDDNEKAAKLGMEIVRPKMATSFKDYAAPHDGNKASRLIASGTAHYKFDPEKSQSSFVTLQDASGVERTLWGIDIAQSVDQADARPGDWITLEVAETKEVEIEEEYRNETGQLQTRTIKTHRNVWKTQIREDPVKTPIMTALRSELAQKVGDDAWDVWQATKPADKQTIKARAELGTAKAWAQYRVDQNGKVLIPLRDSSNRLAALYRIDADGSGEMIMGPGNDKGLHHVVGGKLSKNPKEPILIADDLASAIELNRLTGKPVVWAVKAENLKAVAENLRQFNPKHEIVIAAMDAHVTKENRPMALAKEAAEAVKAKLLVPPLSDNDRKRNVMSFGEMLRQNGTNQVRKSLQKNRHL</sequence>
<evidence type="ECO:0000259" key="3">
    <source>
        <dbReference type="Pfam" id="PF22863"/>
    </source>
</evidence>
<evidence type="ECO:0000313" key="4">
    <source>
        <dbReference type="EMBL" id="AUG51494.1"/>
    </source>
</evidence>
<dbReference type="NCBIfam" id="NF041893">
    <property type="entry name" value="TraI_MobP_relax"/>
    <property type="match status" value="1"/>
</dbReference>
<dbReference type="Proteomes" id="UP000233458">
    <property type="component" value="Chromosome"/>
</dbReference>
<evidence type="ECO:0000259" key="2">
    <source>
        <dbReference type="Pfam" id="PF03432"/>
    </source>
</evidence>
<dbReference type="InterPro" id="IPR054462">
    <property type="entry name" value="TraI_M"/>
</dbReference>